<dbReference type="PANTHER" id="PTHR34311">
    <property type="entry name" value="PROTEIN CBG21698-RELATED"/>
    <property type="match status" value="1"/>
</dbReference>
<dbReference type="EMBL" id="UXUI01007588">
    <property type="protein sequence ID" value="VDD88264.1"/>
    <property type="molecule type" value="Genomic_DNA"/>
</dbReference>
<evidence type="ECO:0000313" key="3">
    <source>
        <dbReference type="Proteomes" id="UP000274131"/>
    </source>
</evidence>
<feature type="chain" id="PRO_5043135310" evidence="1">
    <location>
        <begin position="17"/>
        <end position="508"/>
    </location>
</feature>
<evidence type="ECO:0000313" key="2">
    <source>
        <dbReference type="EMBL" id="VDD88264.1"/>
    </source>
</evidence>
<keyword evidence="1" id="KW-0732">Signal</keyword>
<evidence type="ECO:0000256" key="1">
    <source>
        <dbReference type="SAM" id="SignalP"/>
    </source>
</evidence>
<protein>
    <submittedName>
        <fullName evidence="4">GDNF family receptor alpha-like</fullName>
    </submittedName>
</protein>
<dbReference type="Proteomes" id="UP000274131">
    <property type="component" value="Unassembled WGS sequence"/>
</dbReference>
<reference evidence="4" key="1">
    <citation type="submission" date="2016-04" db="UniProtKB">
        <authorList>
            <consortium name="WormBaseParasite"/>
        </authorList>
    </citation>
    <scope>IDENTIFICATION</scope>
</reference>
<proteinExistence type="predicted"/>
<feature type="signal peptide" evidence="1">
    <location>
        <begin position="1"/>
        <end position="16"/>
    </location>
</feature>
<evidence type="ECO:0000313" key="4">
    <source>
        <dbReference type="WBParaSite" id="EVEC_0000369901-mRNA-1"/>
    </source>
</evidence>
<name>A0A158QA02_ENTVE</name>
<reference evidence="2 3" key="2">
    <citation type="submission" date="2018-10" db="EMBL/GenBank/DDBJ databases">
        <authorList>
            <consortium name="Pathogen Informatics"/>
        </authorList>
    </citation>
    <scope>NUCLEOTIDE SEQUENCE [LARGE SCALE GENOMIC DNA]</scope>
</reference>
<keyword evidence="3" id="KW-1185">Reference proteome</keyword>
<sequence length="508" mass="57654">MRTQLILLAALHIAAGNLLISPLLPSLKALQKIPVKPAGDYTFCDNAKFNRCQNDFNKELGLQADANFHHVDVLQSGITELLNKPLDEGLLKLCRARSMFYQCLSSSYRNCMNRFNFLQHGLSVENATSFVQIFDELEFMCNGGLLQSVQKWDCIVQNSATADPLLVDCRNSFLNASLHDPDNICSQVETLMLCYRAPFYISCGEDVAWWSCEQVRVAANIDDYCPHLSCSYQTFPNSVAEQNNEVPHIRTRREAIHTANPQFMNQRYWVLKLLSEKEEESDQRQKKQKNSKMKVGNSIIHVAKRSAKSSENDAVKESALSFQTAIWCDLEGTFNIIVRLPDSLNWMNGTELANRVNRLLMTNITELLTICNAYQYFVRDVGTYDACINPWFLLRSTNATLRNVFDYVHMHLKLDFVCNSGFEEVSNQWHCLHTVSADPKYKNCVDDFNKGLETSTDPLCNTVDTFMSCAQSVGISICKNNAVSAYLLHNILSTAKHWKVLKITKASL</sequence>
<dbReference type="WBParaSite" id="EVEC_0000369901-mRNA-1">
    <property type="protein sequence ID" value="EVEC_0000369901-mRNA-1"/>
    <property type="gene ID" value="EVEC_0000369901"/>
</dbReference>
<gene>
    <name evidence="2" type="ORF">EVEC_LOCUS3407</name>
</gene>
<dbReference type="PANTHER" id="PTHR34311:SF3">
    <property type="entry name" value="DUF19 DOMAIN-CONTAINING PROTEIN"/>
    <property type="match status" value="1"/>
</dbReference>
<dbReference type="AlphaFoldDB" id="A0A158QA02"/>
<accession>A0A158QA02</accession>
<dbReference type="OrthoDB" id="5804428at2759"/>
<organism evidence="4">
    <name type="scientific">Enterobius vermicularis</name>
    <name type="common">Human pinworm</name>
    <dbReference type="NCBI Taxonomy" id="51028"/>
    <lineage>
        <taxon>Eukaryota</taxon>
        <taxon>Metazoa</taxon>
        <taxon>Ecdysozoa</taxon>
        <taxon>Nematoda</taxon>
        <taxon>Chromadorea</taxon>
        <taxon>Rhabditida</taxon>
        <taxon>Spirurina</taxon>
        <taxon>Oxyuridomorpha</taxon>
        <taxon>Oxyuroidea</taxon>
        <taxon>Oxyuridae</taxon>
        <taxon>Enterobius</taxon>
    </lineage>
</organism>